<dbReference type="EMBL" id="DQUR01000173">
    <property type="protein sequence ID" value="HIP89295.1"/>
    <property type="molecule type" value="Genomic_DNA"/>
</dbReference>
<proteinExistence type="predicted"/>
<gene>
    <name evidence="1" type="ORF">EYH24_05060</name>
</gene>
<name>A0A832ZDC0_9EURY</name>
<sequence>MISGKVKWLGDEKFEASVEEGGKIIFGEKGISPMRTLLLSVAGCTAIDVTMILQKMREPIKGLEVEISGERRDEYPRIYQKVHIHYKIYGDVRPEKAKRAIELSQEKYCSASAHLKLSGTKVTYTFEIISE</sequence>
<dbReference type="PANTHER" id="PTHR34352:SF1">
    <property type="entry name" value="PROTEIN YHFA"/>
    <property type="match status" value="1"/>
</dbReference>
<evidence type="ECO:0000313" key="2">
    <source>
        <dbReference type="Proteomes" id="UP000653692"/>
    </source>
</evidence>
<dbReference type="InterPro" id="IPR036102">
    <property type="entry name" value="OsmC/Ohrsf"/>
</dbReference>
<comment type="caution">
    <text evidence="1">The sequence shown here is derived from an EMBL/GenBank/DDBJ whole genome shotgun (WGS) entry which is preliminary data.</text>
</comment>
<dbReference type="Gene3D" id="3.30.300.20">
    <property type="match status" value="1"/>
</dbReference>
<reference evidence="1" key="1">
    <citation type="journal article" date="2020" name="ISME J.">
        <title>Gammaproteobacteria mediating utilization of methyl-, sulfur- and petroleum organic compounds in deep ocean hydrothermal plumes.</title>
        <authorList>
            <person name="Zhou Z."/>
            <person name="Liu Y."/>
            <person name="Pan J."/>
            <person name="Cron B.R."/>
            <person name="Toner B.M."/>
            <person name="Anantharaman K."/>
            <person name="Breier J.A."/>
            <person name="Dick G.J."/>
            <person name="Li M."/>
        </authorList>
    </citation>
    <scope>NUCLEOTIDE SEQUENCE</scope>
    <source>
        <strain evidence="1">SZUA-1476</strain>
    </source>
</reference>
<dbReference type="PANTHER" id="PTHR34352">
    <property type="entry name" value="PROTEIN YHFA"/>
    <property type="match status" value="1"/>
</dbReference>
<dbReference type="AlphaFoldDB" id="A0A832ZDC0"/>
<dbReference type="InterPro" id="IPR015946">
    <property type="entry name" value="KH_dom-like_a/b"/>
</dbReference>
<dbReference type="Proteomes" id="UP000653692">
    <property type="component" value="Unassembled WGS sequence"/>
</dbReference>
<organism evidence="1 2">
    <name type="scientific">Thermococcus paralvinellae</name>
    <dbReference type="NCBI Taxonomy" id="582419"/>
    <lineage>
        <taxon>Archaea</taxon>
        <taxon>Methanobacteriati</taxon>
        <taxon>Methanobacteriota</taxon>
        <taxon>Thermococci</taxon>
        <taxon>Thermococcales</taxon>
        <taxon>Thermococcaceae</taxon>
        <taxon>Thermococcus</taxon>
    </lineage>
</organism>
<dbReference type="Pfam" id="PF02566">
    <property type="entry name" value="OsmC"/>
    <property type="match status" value="1"/>
</dbReference>
<protein>
    <submittedName>
        <fullName evidence="1">OsmC family peroxiredoxin</fullName>
    </submittedName>
</protein>
<dbReference type="SUPFAM" id="SSF82784">
    <property type="entry name" value="OsmC-like"/>
    <property type="match status" value="1"/>
</dbReference>
<evidence type="ECO:0000313" key="1">
    <source>
        <dbReference type="EMBL" id="HIP89295.1"/>
    </source>
</evidence>
<dbReference type="InterPro" id="IPR003718">
    <property type="entry name" value="OsmC/Ohr_fam"/>
</dbReference>
<accession>A0A832ZDC0</accession>